<dbReference type="STRING" id="398579.Spea_3401"/>
<dbReference type="eggNOG" id="COG0499">
    <property type="taxonomic scope" value="Bacteria"/>
</dbReference>
<dbReference type="Pfam" id="PF05221">
    <property type="entry name" value="AdoHcyase"/>
    <property type="match status" value="1"/>
</dbReference>
<comment type="cofactor">
    <cofactor evidence="4">
        <name>NAD(+)</name>
        <dbReference type="ChEBI" id="CHEBI:57540"/>
    </cofactor>
    <text evidence="4">Binds 1 NAD(+) per subunit.</text>
</comment>
<dbReference type="OrthoDB" id="9802717at2"/>
<dbReference type="Gene3D" id="3.40.50.720">
    <property type="entry name" value="NAD(P)-binding Rossmann-like Domain"/>
    <property type="match status" value="1"/>
</dbReference>
<organism evidence="6 7">
    <name type="scientific">Shewanella pealeana (strain ATCC 700345 / ANG-SQ1)</name>
    <dbReference type="NCBI Taxonomy" id="398579"/>
    <lineage>
        <taxon>Bacteria</taxon>
        <taxon>Pseudomonadati</taxon>
        <taxon>Pseudomonadota</taxon>
        <taxon>Gammaproteobacteria</taxon>
        <taxon>Alteromonadales</taxon>
        <taxon>Shewanellaceae</taxon>
        <taxon>Shewanella</taxon>
    </lineage>
</organism>
<keyword evidence="7" id="KW-1185">Reference proteome</keyword>
<comment type="similarity">
    <text evidence="1">Belongs to the adenosylhomocysteinase family.</text>
</comment>
<name>A8H827_SHEPA</name>
<dbReference type="Pfam" id="PF00670">
    <property type="entry name" value="AdoHcyase_NAD"/>
    <property type="match status" value="1"/>
</dbReference>
<keyword evidence="6" id="KW-0378">Hydrolase</keyword>
<evidence type="ECO:0000256" key="3">
    <source>
        <dbReference type="ARBA" id="ARBA00023027"/>
    </source>
</evidence>
<dbReference type="Proteomes" id="UP000002608">
    <property type="component" value="Chromosome"/>
</dbReference>
<dbReference type="EMBL" id="CP000851">
    <property type="protein sequence ID" value="ABV88714.1"/>
    <property type="molecule type" value="Genomic_DNA"/>
</dbReference>
<reference evidence="6 7" key="1">
    <citation type="submission" date="2007-10" db="EMBL/GenBank/DDBJ databases">
        <title>Complete sequence of Shewanella pealeana ATCC 700345.</title>
        <authorList>
            <consortium name="US DOE Joint Genome Institute"/>
            <person name="Copeland A."/>
            <person name="Lucas S."/>
            <person name="Lapidus A."/>
            <person name="Barry K."/>
            <person name="Glavina del Rio T."/>
            <person name="Dalin E."/>
            <person name="Tice H."/>
            <person name="Pitluck S."/>
            <person name="Chertkov O."/>
            <person name="Brettin T."/>
            <person name="Bruce D."/>
            <person name="Detter J.C."/>
            <person name="Han C."/>
            <person name="Schmutz J."/>
            <person name="Larimer F."/>
            <person name="Land M."/>
            <person name="Hauser L."/>
            <person name="Kyrpides N."/>
            <person name="Kim E."/>
            <person name="Zhao J.-S.Z."/>
            <person name="Manno D."/>
            <person name="Hawari J."/>
            <person name="Richardson P."/>
        </authorList>
    </citation>
    <scope>NUCLEOTIDE SEQUENCE [LARGE SCALE GENOMIC DNA]</scope>
    <source>
        <strain evidence="7">ATCC 700345 / ANG-SQ1</strain>
    </source>
</reference>
<keyword evidence="2" id="KW-0554">One-carbon metabolism</keyword>
<dbReference type="NCBIfam" id="NF004005">
    <property type="entry name" value="PRK05476.2-3"/>
    <property type="match status" value="1"/>
</dbReference>
<dbReference type="GO" id="GO:0006730">
    <property type="term" value="P:one-carbon metabolic process"/>
    <property type="evidence" value="ECO:0007669"/>
    <property type="project" value="UniProtKB-KW"/>
</dbReference>
<evidence type="ECO:0000313" key="7">
    <source>
        <dbReference type="Proteomes" id="UP000002608"/>
    </source>
</evidence>
<dbReference type="GO" id="GO:0033353">
    <property type="term" value="P:S-adenosylmethionine cycle"/>
    <property type="evidence" value="ECO:0007669"/>
    <property type="project" value="TreeGrafter"/>
</dbReference>
<dbReference type="HOGENOM" id="CLU_025194_0_2_6"/>
<dbReference type="EC" id="3.3.1.1" evidence="6"/>
<dbReference type="KEGG" id="spl:Spea_3401"/>
<dbReference type="SMART" id="SM00997">
    <property type="entry name" value="AdoHcyase_NAD"/>
    <property type="match status" value="1"/>
</dbReference>
<feature type="binding site" evidence="4">
    <location>
        <begin position="224"/>
        <end position="229"/>
    </location>
    <ligand>
        <name>NAD(+)</name>
        <dbReference type="ChEBI" id="CHEBI:57540"/>
    </ligand>
</feature>
<dbReference type="PANTHER" id="PTHR23420:SF0">
    <property type="entry name" value="ADENOSYLHOMOCYSTEINASE"/>
    <property type="match status" value="1"/>
</dbReference>
<dbReference type="InterPro" id="IPR036291">
    <property type="entry name" value="NAD(P)-bd_dom_sf"/>
</dbReference>
<dbReference type="GO" id="GO:0004013">
    <property type="term" value="F:adenosylhomocysteinase activity"/>
    <property type="evidence" value="ECO:0007669"/>
    <property type="project" value="TreeGrafter"/>
</dbReference>
<dbReference type="Gene3D" id="3.40.50.1480">
    <property type="entry name" value="Adenosylhomocysteinase-like"/>
    <property type="match status" value="1"/>
</dbReference>
<gene>
    <name evidence="6" type="ordered locus">Spea_3401</name>
</gene>
<feature type="binding site" evidence="4">
    <location>
        <position position="245"/>
    </location>
    <ligand>
        <name>NAD(+)</name>
        <dbReference type="ChEBI" id="CHEBI:57540"/>
    </ligand>
</feature>
<feature type="binding site" evidence="4">
    <location>
        <begin position="301"/>
        <end position="303"/>
    </location>
    <ligand>
        <name>NAD(+)</name>
        <dbReference type="ChEBI" id="CHEBI:57540"/>
    </ligand>
</feature>
<dbReference type="GO" id="GO:0005829">
    <property type="term" value="C:cytosol"/>
    <property type="evidence" value="ECO:0007669"/>
    <property type="project" value="TreeGrafter"/>
</dbReference>
<dbReference type="AlphaFoldDB" id="A8H827"/>
<accession>A8H827</accession>
<keyword evidence="3 4" id="KW-0520">NAD</keyword>
<proteinExistence type="inferred from homology"/>
<feature type="binding site" evidence="4">
    <location>
        <begin position="161"/>
        <end position="163"/>
    </location>
    <ligand>
        <name>NAD(+)</name>
        <dbReference type="ChEBI" id="CHEBI:57540"/>
    </ligand>
</feature>
<dbReference type="RefSeq" id="WP_012156613.1">
    <property type="nucleotide sequence ID" value="NC_009901.1"/>
</dbReference>
<dbReference type="PIRSF" id="PIRSF001109">
    <property type="entry name" value="Ad_hcy_hydrolase"/>
    <property type="match status" value="1"/>
</dbReference>
<feature type="domain" description="S-adenosyl-L-homocysteine hydrolase NAD binding" evidence="5">
    <location>
        <begin position="193"/>
        <end position="353"/>
    </location>
</feature>
<dbReference type="SMART" id="SM00996">
    <property type="entry name" value="AdoHcyase"/>
    <property type="match status" value="1"/>
</dbReference>
<protein>
    <submittedName>
        <fullName evidence="6">Adenosylhomocysteinase</fullName>
        <ecNumber evidence="6">3.3.1.1</ecNumber>
    </submittedName>
</protein>
<evidence type="ECO:0000313" key="6">
    <source>
        <dbReference type="EMBL" id="ABV88714.1"/>
    </source>
</evidence>
<dbReference type="PANTHER" id="PTHR23420">
    <property type="entry name" value="ADENOSYLHOMOCYSTEINASE"/>
    <property type="match status" value="1"/>
</dbReference>
<dbReference type="SUPFAM" id="SSF51735">
    <property type="entry name" value="NAD(P)-binding Rossmann-fold domains"/>
    <property type="match status" value="1"/>
</dbReference>
<evidence type="ECO:0000259" key="5">
    <source>
        <dbReference type="SMART" id="SM00997"/>
    </source>
</evidence>
<evidence type="ECO:0000256" key="4">
    <source>
        <dbReference type="PIRSR" id="PIRSR001109-2"/>
    </source>
</evidence>
<feature type="binding site" evidence="4">
    <location>
        <position position="347"/>
    </location>
    <ligand>
        <name>NAD(+)</name>
        <dbReference type="ChEBI" id="CHEBI:57540"/>
    </ligand>
</feature>
<evidence type="ECO:0000256" key="2">
    <source>
        <dbReference type="ARBA" id="ARBA00022563"/>
    </source>
</evidence>
<dbReference type="SUPFAM" id="SSF52283">
    <property type="entry name" value="Formate/glycerate dehydrogenase catalytic domain-like"/>
    <property type="match status" value="1"/>
</dbReference>
<sequence>MTTITTKPQIDCEIADISLAPLGRKRIDWARAHMPIMRNIIERFEKEQPFKGLTIGICLHVEAKTGVWLEALTKGGARVAITGSPGTTQDETVAAIVEDYGVHVYSQRNESFEDHLRYCQKVLDHQPNIISDNGADLHELLFTLPQNQHLIDQLLGATEETTTGANRLREDFKSDKFATLIINDTQAKRIIENRYGVGSSVVDGLMRATNVMLHGKKVVVIGYGYCGSGTAQRLRGMGAHVTVVEPNPLTRLEAHMEGFYTASIEDALPNADMVITITGRDNVLDKQHFELMANNVIIANAGHFQREINLPALAEMAESVEAIRPQVKGYKLNDKTLFVLSDANLVNLAAGDGNPIEIMDLGLALQSLSLERIALGVKSLSPIPQPVPYDIELDVAALACQHWINH</sequence>
<evidence type="ECO:0000256" key="1">
    <source>
        <dbReference type="ARBA" id="ARBA00007122"/>
    </source>
</evidence>
<dbReference type="InterPro" id="IPR000043">
    <property type="entry name" value="Adenosylhomocysteinase-like"/>
</dbReference>
<dbReference type="InterPro" id="IPR015878">
    <property type="entry name" value="Ado_hCys_hydrolase_NAD-bd"/>
</dbReference>
<dbReference type="InterPro" id="IPR042172">
    <property type="entry name" value="Adenosylhomocyst_ase-like_sf"/>
</dbReference>